<protein>
    <submittedName>
        <fullName evidence="2">Carbohydrate-binding protein</fullName>
    </submittedName>
</protein>
<dbReference type="Gene3D" id="2.60.120.260">
    <property type="entry name" value="Galactose-binding domain-like"/>
    <property type="match status" value="1"/>
</dbReference>
<evidence type="ECO:0000313" key="2">
    <source>
        <dbReference type="EMBL" id="MBM2615585.1"/>
    </source>
</evidence>
<comment type="caution">
    <text evidence="2">The sequence shown here is derived from an EMBL/GenBank/DDBJ whole genome shotgun (WGS) entry which is preliminary data.</text>
</comment>
<dbReference type="InterPro" id="IPR008979">
    <property type="entry name" value="Galactose-bd-like_sf"/>
</dbReference>
<reference evidence="2 3" key="1">
    <citation type="submission" date="2021-01" db="EMBL/GenBank/DDBJ databases">
        <title>Actinoplanes sp. nov. LDG1-06 isolated from lichen.</title>
        <authorList>
            <person name="Saeng-In P."/>
            <person name="Phongsopitanun W."/>
            <person name="Kanchanasin P."/>
            <person name="Yuki M."/>
            <person name="Kudo T."/>
            <person name="Ohkuma M."/>
            <person name="Tanasupawat S."/>
        </authorList>
    </citation>
    <scope>NUCLEOTIDE SEQUENCE [LARGE SCALE GENOMIC DNA]</scope>
    <source>
        <strain evidence="2 3">LDG1-06</strain>
    </source>
</reference>
<accession>A0ABS2A6V9</accession>
<dbReference type="InterPro" id="IPR005084">
    <property type="entry name" value="CBM6"/>
</dbReference>
<name>A0ABS2A6V9_9ACTN</name>
<keyword evidence="3" id="KW-1185">Reference proteome</keyword>
<dbReference type="Pfam" id="PF03422">
    <property type="entry name" value="CBM_6"/>
    <property type="match status" value="1"/>
</dbReference>
<feature type="domain" description="CBM6" evidence="1">
    <location>
        <begin position="13"/>
        <end position="109"/>
    </location>
</feature>
<dbReference type="RefSeq" id="WP_203375460.1">
    <property type="nucleotide sequence ID" value="NZ_JAENHP010000002.1"/>
</dbReference>
<dbReference type="Proteomes" id="UP000632138">
    <property type="component" value="Unassembled WGS sequence"/>
</dbReference>
<sequence length="110" mass="12114">MNGEFRKRFEERHWARYDRINFGSRTPNQVTFRYSSARPGSQAFTLEFRAGSATGPVVAAPGLLGTGSTGTFREIAFNVSNLPAGATSITVVPRAGDPADVLELDWFRFL</sequence>
<evidence type="ECO:0000313" key="3">
    <source>
        <dbReference type="Proteomes" id="UP000632138"/>
    </source>
</evidence>
<dbReference type="SUPFAM" id="SSF49785">
    <property type="entry name" value="Galactose-binding domain-like"/>
    <property type="match status" value="1"/>
</dbReference>
<proteinExistence type="predicted"/>
<gene>
    <name evidence="2" type="ORF">JIG36_08405</name>
</gene>
<evidence type="ECO:0000259" key="1">
    <source>
        <dbReference type="Pfam" id="PF03422"/>
    </source>
</evidence>
<dbReference type="CDD" id="cd04084">
    <property type="entry name" value="CBM6_xylanase-like"/>
    <property type="match status" value="1"/>
</dbReference>
<organism evidence="2 3">
    <name type="scientific">Paractinoplanes ovalisporus</name>
    <dbReference type="NCBI Taxonomy" id="2810368"/>
    <lineage>
        <taxon>Bacteria</taxon>
        <taxon>Bacillati</taxon>
        <taxon>Actinomycetota</taxon>
        <taxon>Actinomycetes</taxon>
        <taxon>Micromonosporales</taxon>
        <taxon>Micromonosporaceae</taxon>
        <taxon>Paractinoplanes</taxon>
    </lineage>
</organism>
<dbReference type="EMBL" id="JAENHP010000002">
    <property type="protein sequence ID" value="MBM2615585.1"/>
    <property type="molecule type" value="Genomic_DNA"/>
</dbReference>